<dbReference type="InterPro" id="IPR042185">
    <property type="entry name" value="Serpin_sf_2"/>
</dbReference>
<dbReference type="PROSITE" id="PS00284">
    <property type="entry name" value="SERPIN"/>
    <property type="match status" value="1"/>
</dbReference>
<gene>
    <name evidence="7" type="ORF">ILUMI_06948</name>
</gene>
<proteinExistence type="inferred from homology"/>
<dbReference type="InterPro" id="IPR023796">
    <property type="entry name" value="Serpin_dom"/>
</dbReference>
<dbReference type="SMART" id="SM00093">
    <property type="entry name" value="SERPIN"/>
    <property type="match status" value="1"/>
</dbReference>
<evidence type="ECO:0000313" key="8">
    <source>
        <dbReference type="Proteomes" id="UP000801492"/>
    </source>
</evidence>
<reference evidence="7" key="1">
    <citation type="submission" date="2019-08" db="EMBL/GenBank/DDBJ databases">
        <title>The genome of the North American firefly Photinus pyralis.</title>
        <authorList>
            <consortium name="Photinus pyralis genome working group"/>
            <person name="Fallon T.R."/>
            <person name="Sander Lower S.E."/>
            <person name="Weng J.-K."/>
        </authorList>
    </citation>
    <scope>NUCLEOTIDE SEQUENCE</scope>
    <source>
        <strain evidence="7">TRF0915ILg1</strain>
        <tissue evidence="7">Whole body</tissue>
    </source>
</reference>
<dbReference type="PANTHER" id="PTHR11461:SF211">
    <property type="entry name" value="GH10112P-RELATED"/>
    <property type="match status" value="1"/>
</dbReference>
<dbReference type="Pfam" id="PF00079">
    <property type="entry name" value="Serpin"/>
    <property type="match status" value="1"/>
</dbReference>
<dbReference type="GO" id="GO:0004867">
    <property type="term" value="F:serine-type endopeptidase inhibitor activity"/>
    <property type="evidence" value="ECO:0007669"/>
    <property type="project" value="UniProtKB-KW"/>
</dbReference>
<evidence type="ECO:0000256" key="1">
    <source>
        <dbReference type="ARBA" id="ARBA00009500"/>
    </source>
</evidence>
<dbReference type="SUPFAM" id="SSF56574">
    <property type="entry name" value="Serpins"/>
    <property type="match status" value="1"/>
</dbReference>
<dbReference type="GO" id="GO:0005615">
    <property type="term" value="C:extracellular space"/>
    <property type="evidence" value="ECO:0007669"/>
    <property type="project" value="InterPro"/>
</dbReference>
<evidence type="ECO:0000256" key="4">
    <source>
        <dbReference type="RuleBase" id="RU000411"/>
    </source>
</evidence>
<dbReference type="Gene3D" id="3.30.497.10">
    <property type="entry name" value="Antithrombin, subunit I, domain 2"/>
    <property type="match status" value="1"/>
</dbReference>
<dbReference type="InterPro" id="IPR036186">
    <property type="entry name" value="Serpin_sf"/>
</dbReference>
<keyword evidence="3" id="KW-0722">Serine protease inhibitor</keyword>
<feature type="signal peptide" evidence="5">
    <location>
        <begin position="1"/>
        <end position="19"/>
    </location>
</feature>
<evidence type="ECO:0000256" key="2">
    <source>
        <dbReference type="ARBA" id="ARBA00022690"/>
    </source>
</evidence>
<organism evidence="7 8">
    <name type="scientific">Ignelater luminosus</name>
    <name type="common">Cucubano</name>
    <name type="synonym">Pyrophorus luminosus</name>
    <dbReference type="NCBI Taxonomy" id="2038154"/>
    <lineage>
        <taxon>Eukaryota</taxon>
        <taxon>Metazoa</taxon>
        <taxon>Ecdysozoa</taxon>
        <taxon>Arthropoda</taxon>
        <taxon>Hexapoda</taxon>
        <taxon>Insecta</taxon>
        <taxon>Pterygota</taxon>
        <taxon>Neoptera</taxon>
        <taxon>Endopterygota</taxon>
        <taxon>Coleoptera</taxon>
        <taxon>Polyphaga</taxon>
        <taxon>Elateriformia</taxon>
        <taxon>Elateroidea</taxon>
        <taxon>Elateridae</taxon>
        <taxon>Agrypninae</taxon>
        <taxon>Pyrophorini</taxon>
        <taxon>Ignelater</taxon>
    </lineage>
</organism>
<keyword evidence="5" id="KW-0732">Signal</keyword>
<dbReference type="Gene3D" id="2.30.39.10">
    <property type="entry name" value="Alpha-1-antitrypsin, domain 1"/>
    <property type="match status" value="1"/>
</dbReference>
<dbReference type="AlphaFoldDB" id="A0A8K0DA62"/>
<keyword evidence="8" id="KW-1185">Reference proteome</keyword>
<dbReference type="Proteomes" id="UP000801492">
    <property type="component" value="Unassembled WGS sequence"/>
</dbReference>
<sequence length="391" mass="44514">MRCPSLLLVIFEVLSSYIAQEYFQKGYNEFTADVYKKTLAINSANFIVCPLSVDIILALAESGAGGETAKEIKSALRLPENREQIHKIFLNITPYLDSSEPYTLNSANKIYLTDKYGIHDGYKNISVIVFNSELAAVDFVDNEVSANKINQWVNNRTHGKINDIINSDALDDHTFAVLVNAIYFHGKWSNGFKKRDTFKSIFHLNRKDVVETDIMEATSDYSYYSNEELKAQFLKLEYIGDDVSMHIILPDDWEGLAALEEKISDVLVAPNYHTTRVNVRIPKFRMETEIPFKSILKEMGIQSAFNEDYADFQGMVGKDMQGYISEVMQKAFIEVDEEGTTAAAATTVVLHMKKTVNKIKIIRFHANRPFLFYLRLDKLGVNLFVGRFITP</sequence>
<comment type="caution">
    <text evidence="7">The sequence shown here is derived from an EMBL/GenBank/DDBJ whole genome shotgun (WGS) entry which is preliminary data.</text>
</comment>
<evidence type="ECO:0000313" key="7">
    <source>
        <dbReference type="EMBL" id="KAF2899227.1"/>
    </source>
</evidence>
<dbReference type="InterPro" id="IPR042178">
    <property type="entry name" value="Serpin_sf_1"/>
</dbReference>
<dbReference type="InterPro" id="IPR023795">
    <property type="entry name" value="Serpin_CS"/>
</dbReference>
<evidence type="ECO:0000256" key="3">
    <source>
        <dbReference type="ARBA" id="ARBA00022900"/>
    </source>
</evidence>
<dbReference type="OrthoDB" id="9518664at2759"/>
<feature type="domain" description="Serpin" evidence="6">
    <location>
        <begin position="32"/>
        <end position="391"/>
    </location>
</feature>
<evidence type="ECO:0000256" key="5">
    <source>
        <dbReference type="SAM" id="SignalP"/>
    </source>
</evidence>
<keyword evidence="2" id="KW-0646">Protease inhibitor</keyword>
<accession>A0A8K0DA62</accession>
<dbReference type="InterPro" id="IPR000215">
    <property type="entry name" value="Serpin_fam"/>
</dbReference>
<evidence type="ECO:0000259" key="6">
    <source>
        <dbReference type="SMART" id="SM00093"/>
    </source>
</evidence>
<dbReference type="EMBL" id="VTPC01002961">
    <property type="protein sequence ID" value="KAF2899227.1"/>
    <property type="molecule type" value="Genomic_DNA"/>
</dbReference>
<dbReference type="PANTHER" id="PTHR11461">
    <property type="entry name" value="SERINE PROTEASE INHIBITOR, SERPIN"/>
    <property type="match status" value="1"/>
</dbReference>
<feature type="chain" id="PRO_5035463282" description="Serpin domain-containing protein" evidence="5">
    <location>
        <begin position="20"/>
        <end position="391"/>
    </location>
</feature>
<protein>
    <recommendedName>
        <fullName evidence="6">Serpin domain-containing protein</fullName>
    </recommendedName>
</protein>
<comment type="similarity">
    <text evidence="1 4">Belongs to the serpin family.</text>
</comment>
<name>A0A8K0DA62_IGNLU</name>